<comment type="caution">
    <text evidence="1">The sequence shown here is derived from an EMBL/GenBank/DDBJ whole genome shotgun (WGS) entry which is preliminary data.</text>
</comment>
<name>A0A8S3D9U5_9BILA</name>
<sequence>MLVYIQADIQRLQTTATIDSDQCIQRYARETLCPICVSSTPSSSSSSNQISNDISEALCENDCRYI</sequence>
<organism evidence="1 2">
    <name type="scientific">Rotaria magnacalcarata</name>
    <dbReference type="NCBI Taxonomy" id="392030"/>
    <lineage>
        <taxon>Eukaryota</taxon>
        <taxon>Metazoa</taxon>
        <taxon>Spiralia</taxon>
        <taxon>Gnathifera</taxon>
        <taxon>Rotifera</taxon>
        <taxon>Eurotatoria</taxon>
        <taxon>Bdelloidea</taxon>
        <taxon>Philodinida</taxon>
        <taxon>Philodinidae</taxon>
        <taxon>Rotaria</taxon>
    </lineage>
</organism>
<protein>
    <submittedName>
        <fullName evidence="1">Uncharacterized protein</fullName>
    </submittedName>
</protein>
<dbReference type="AlphaFoldDB" id="A0A8S3D9U5"/>
<accession>A0A8S3D9U5</accession>
<feature type="non-terminal residue" evidence="1">
    <location>
        <position position="1"/>
    </location>
</feature>
<dbReference type="Proteomes" id="UP000676336">
    <property type="component" value="Unassembled WGS sequence"/>
</dbReference>
<reference evidence="1" key="1">
    <citation type="submission" date="2021-02" db="EMBL/GenBank/DDBJ databases">
        <authorList>
            <person name="Nowell W R."/>
        </authorList>
    </citation>
    <scope>NUCLEOTIDE SEQUENCE</scope>
</reference>
<proteinExistence type="predicted"/>
<dbReference type="EMBL" id="CAJOBI010189738">
    <property type="protein sequence ID" value="CAF4957255.1"/>
    <property type="molecule type" value="Genomic_DNA"/>
</dbReference>
<feature type="non-terminal residue" evidence="1">
    <location>
        <position position="66"/>
    </location>
</feature>
<evidence type="ECO:0000313" key="1">
    <source>
        <dbReference type="EMBL" id="CAF4957255.1"/>
    </source>
</evidence>
<evidence type="ECO:0000313" key="2">
    <source>
        <dbReference type="Proteomes" id="UP000676336"/>
    </source>
</evidence>
<gene>
    <name evidence="1" type="ORF">SMN809_LOCUS54428</name>
</gene>